<dbReference type="CDD" id="cd00691">
    <property type="entry name" value="ascorbate_peroxidase"/>
    <property type="match status" value="1"/>
</dbReference>
<dbReference type="Gene3D" id="1.10.520.10">
    <property type="match status" value="1"/>
</dbReference>
<gene>
    <name evidence="16" type="ORF">O181_067577</name>
</gene>
<evidence type="ECO:0000313" key="16">
    <source>
        <dbReference type="EMBL" id="MBW0527862.1"/>
    </source>
</evidence>
<feature type="compositionally biased region" description="Low complexity" evidence="14">
    <location>
        <begin position="43"/>
        <end position="55"/>
    </location>
</feature>
<dbReference type="InterPro" id="IPR019793">
    <property type="entry name" value="Peroxidases_heam-ligand_BS"/>
</dbReference>
<name>A0A9Q3I5E7_9BASI</name>
<evidence type="ECO:0000256" key="10">
    <source>
        <dbReference type="ARBA" id="ARBA00023004"/>
    </source>
</evidence>
<dbReference type="GO" id="GO:0004130">
    <property type="term" value="F:cytochrome-c peroxidase activity"/>
    <property type="evidence" value="ECO:0007669"/>
    <property type="project" value="UniProtKB-EC"/>
</dbReference>
<keyword evidence="8" id="KW-0809">Transit peptide</keyword>
<keyword evidence="5 13" id="KW-0575">Peroxidase</keyword>
<dbReference type="FunFam" id="1.10.520.10:FF:000005">
    <property type="entry name" value="Cytochrome c peroxidase"/>
    <property type="match status" value="1"/>
</dbReference>
<comment type="similarity">
    <text evidence="4">Belongs to the peroxidase family. Cytochrome c peroxidase subfamily.</text>
</comment>
<comment type="caution">
    <text evidence="16">The sequence shown here is derived from an EMBL/GenBank/DDBJ whole genome shotgun (WGS) entry which is preliminary data.</text>
</comment>
<evidence type="ECO:0000256" key="6">
    <source>
        <dbReference type="ARBA" id="ARBA00022617"/>
    </source>
</evidence>
<dbReference type="OrthoDB" id="2859658at2759"/>
<dbReference type="GO" id="GO:0034599">
    <property type="term" value="P:cellular response to oxidative stress"/>
    <property type="evidence" value="ECO:0007669"/>
    <property type="project" value="InterPro"/>
</dbReference>
<comment type="subcellular location">
    <subcellularLocation>
        <location evidence="3">Mitochondrion intermembrane space</location>
    </subcellularLocation>
    <subcellularLocation>
        <location evidence="2">Mitochondrion matrix</location>
    </subcellularLocation>
</comment>
<dbReference type="PROSITE" id="PS00436">
    <property type="entry name" value="PEROXIDASE_2"/>
    <property type="match status" value="1"/>
</dbReference>
<evidence type="ECO:0000256" key="4">
    <source>
        <dbReference type="ARBA" id="ARBA00005997"/>
    </source>
</evidence>
<dbReference type="PROSITE" id="PS00435">
    <property type="entry name" value="PEROXIDASE_1"/>
    <property type="match status" value="1"/>
</dbReference>
<keyword evidence="7" id="KW-0479">Metal-binding</keyword>
<dbReference type="EMBL" id="AVOT02033879">
    <property type="protein sequence ID" value="MBW0527862.1"/>
    <property type="molecule type" value="Genomic_DNA"/>
</dbReference>
<comment type="catalytic activity">
    <reaction evidence="12">
        <text>2 Fe(II)-[cytochrome c] + H2O2 + 2 H(+) = 2 Fe(III)-[cytochrome c] + 2 H2O</text>
        <dbReference type="Rhea" id="RHEA:16581"/>
        <dbReference type="Rhea" id="RHEA-COMP:10350"/>
        <dbReference type="Rhea" id="RHEA-COMP:14399"/>
        <dbReference type="ChEBI" id="CHEBI:15377"/>
        <dbReference type="ChEBI" id="CHEBI:15378"/>
        <dbReference type="ChEBI" id="CHEBI:16240"/>
        <dbReference type="ChEBI" id="CHEBI:29033"/>
        <dbReference type="ChEBI" id="CHEBI:29034"/>
        <dbReference type="EC" id="1.11.1.5"/>
    </reaction>
</comment>
<evidence type="ECO:0000256" key="1">
    <source>
        <dbReference type="ARBA" id="ARBA00003917"/>
    </source>
</evidence>
<evidence type="ECO:0000256" key="2">
    <source>
        <dbReference type="ARBA" id="ARBA00004305"/>
    </source>
</evidence>
<dbReference type="GO" id="GO:0046872">
    <property type="term" value="F:metal ion binding"/>
    <property type="evidence" value="ECO:0007669"/>
    <property type="project" value="UniProtKB-UniRule"/>
</dbReference>
<evidence type="ECO:0000256" key="9">
    <source>
        <dbReference type="ARBA" id="ARBA00023002"/>
    </source>
</evidence>
<evidence type="ECO:0000259" key="15">
    <source>
        <dbReference type="PROSITE" id="PS50873"/>
    </source>
</evidence>
<dbReference type="GO" id="GO:0042744">
    <property type="term" value="P:hydrogen peroxide catabolic process"/>
    <property type="evidence" value="ECO:0007669"/>
    <property type="project" value="TreeGrafter"/>
</dbReference>
<dbReference type="GO" id="GO:0000302">
    <property type="term" value="P:response to reactive oxygen species"/>
    <property type="evidence" value="ECO:0007669"/>
    <property type="project" value="TreeGrafter"/>
</dbReference>
<dbReference type="Gene3D" id="1.10.420.10">
    <property type="entry name" value="Peroxidase, domain 2"/>
    <property type="match status" value="1"/>
</dbReference>
<dbReference type="GO" id="GO:0005758">
    <property type="term" value="C:mitochondrial intermembrane space"/>
    <property type="evidence" value="ECO:0007669"/>
    <property type="project" value="UniProtKB-SubCell"/>
</dbReference>
<evidence type="ECO:0000256" key="14">
    <source>
        <dbReference type="SAM" id="MobiDB-lite"/>
    </source>
</evidence>
<dbReference type="InterPro" id="IPR002207">
    <property type="entry name" value="Peroxidase_I"/>
</dbReference>
<dbReference type="EC" id="1.11.1.-" evidence="13"/>
<feature type="region of interest" description="Disordered" evidence="14">
    <location>
        <begin position="36"/>
        <end position="63"/>
    </location>
</feature>
<dbReference type="Pfam" id="PF00141">
    <property type="entry name" value="peroxidase"/>
    <property type="match status" value="1"/>
</dbReference>
<evidence type="ECO:0000256" key="5">
    <source>
        <dbReference type="ARBA" id="ARBA00022559"/>
    </source>
</evidence>
<proteinExistence type="inferred from homology"/>
<dbReference type="GO" id="GO:0005759">
    <property type="term" value="C:mitochondrial matrix"/>
    <property type="evidence" value="ECO:0007669"/>
    <property type="project" value="UniProtKB-SubCell"/>
</dbReference>
<feature type="region of interest" description="Disordered" evidence="14">
    <location>
        <begin position="212"/>
        <end position="239"/>
    </location>
</feature>
<sequence length="386" mass="42787">MSSLRSSSLILRSISQRATPISYKILTHNALLPSRSSYTTTANHNNSNDQNHNSSSPPPKSSSKLPVFAALGIGGIGLAYYVLTADDSKSEIQERYKTPKSPNQNLDYQSIYNEISNLLDDSNYDDGSFGPVFIRLAWHSSGTYDKESNTGGSNGATMRFAPESDHGANAGLAAARDRLESIYKKYESKGLTYSDLWTLAGVAAVQELGGPKVPWRPGRQDGVGPENCTPDGRLPDGDKDQDHIRKIFYRMGFNDQEIVALSGAHALGRCHPDRSGFSGPWTFSPTSFSNEYYKLLLNEKWQPKKWSGPPQYEDKKSKSLMMLTTDMSLLMDKSFRNWTKKYAADESLFFQDFSKAFSKLLELGVPLENFGSQAPLTLKTLDDQGL</sequence>
<dbReference type="InterPro" id="IPR002016">
    <property type="entry name" value="Haem_peroxidase"/>
</dbReference>
<accession>A0A9Q3I5E7</accession>
<evidence type="ECO:0000256" key="11">
    <source>
        <dbReference type="ARBA" id="ARBA00023128"/>
    </source>
</evidence>
<dbReference type="PROSITE" id="PS50873">
    <property type="entry name" value="PEROXIDASE_4"/>
    <property type="match status" value="1"/>
</dbReference>
<protein>
    <recommendedName>
        <fullName evidence="13">Peroxidase</fullName>
        <ecNumber evidence="13">1.11.1.-</ecNumber>
    </recommendedName>
</protein>
<comment type="function">
    <text evidence="1">Destroys radicals which are normally produced within the cells and which are toxic to biological systems.</text>
</comment>
<evidence type="ECO:0000256" key="13">
    <source>
        <dbReference type="RuleBase" id="RU363051"/>
    </source>
</evidence>
<reference evidence="16" key="1">
    <citation type="submission" date="2021-03" db="EMBL/GenBank/DDBJ databases">
        <title>Draft genome sequence of rust myrtle Austropuccinia psidii MF-1, a brazilian biotype.</title>
        <authorList>
            <person name="Quecine M.C."/>
            <person name="Pachon D.M.R."/>
            <person name="Bonatelli M.L."/>
            <person name="Correr F.H."/>
            <person name="Franceschini L.M."/>
            <person name="Leite T.F."/>
            <person name="Margarido G.R.A."/>
            <person name="Almeida C.A."/>
            <person name="Ferrarezi J.A."/>
            <person name="Labate C.A."/>
        </authorList>
    </citation>
    <scope>NUCLEOTIDE SEQUENCE</scope>
    <source>
        <strain evidence="16">MF-1</strain>
    </source>
</reference>
<dbReference type="PANTHER" id="PTHR31356">
    <property type="entry name" value="THYLAKOID LUMENAL 29 KDA PROTEIN, CHLOROPLASTIC-RELATED"/>
    <property type="match status" value="1"/>
</dbReference>
<evidence type="ECO:0000256" key="3">
    <source>
        <dbReference type="ARBA" id="ARBA00004569"/>
    </source>
</evidence>
<organism evidence="16 17">
    <name type="scientific">Austropuccinia psidii MF-1</name>
    <dbReference type="NCBI Taxonomy" id="1389203"/>
    <lineage>
        <taxon>Eukaryota</taxon>
        <taxon>Fungi</taxon>
        <taxon>Dikarya</taxon>
        <taxon>Basidiomycota</taxon>
        <taxon>Pucciniomycotina</taxon>
        <taxon>Pucciniomycetes</taxon>
        <taxon>Pucciniales</taxon>
        <taxon>Sphaerophragmiaceae</taxon>
        <taxon>Austropuccinia</taxon>
    </lineage>
</organism>
<evidence type="ECO:0000313" key="17">
    <source>
        <dbReference type="Proteomes" id="UP000765509"/>
    </source>
</evidence>
<dbReference type="FunFam" id="1.10.420.10:FF:000009">
    <property type="entry name" value="Ascorbate peroxidase"/>
    <property type="match status" value="1"/>
</dbReference>
<dbReference type="Proteomes" id="UP000765509">
    <property type="component" value="Unassembled WGS sequence"/>
</dbReference>
<dbReference type="PRINTS" id="PR00458">
    <property type="entry name" value="PEROXIDASE"/>
</dbReference>
<feature type="domain" description="Plant heme peroxidase family profile" evidence="15">
    <location>
        <begin position="115"/>
        <end position="386"/>
    </location>
</feature>
<dbReference type="PANTHER" id="PTHR31356:SF58">
    <property type="entry name" value="CYTOCHROME C PEROXIDASE, MITOCHONDRIAL"/>
    <property type="match status" value="1"/>
</dbReference>
<dbReference type="InterPro" id="IPR044831">
    <property type="entry name" value="Ccp1-like"/>
</dbReference>
<keyword evidence="17" id="KW-1185">Reference proteome</keyword>
<keyword evidence="9 13" id="KW-0560">Oxidoreductase</keyword>
<evidence type="ECO:0000256" key="8">
    <source>
        <dbReference type="ARBA" id="ARBA00022946"/>
    </source>
</evidence>
<dbReference type="AlphaFoldDB" id="A0A9Q3I5E7"/>
<dbReference type="PRINTS" id="PR00459">
    <property type="entry name" value="ASPEROXIDASE"/>
</dbReference>
<dbReference type="GO" id="GO:0020037">
    <property type="term" value="F:heme binding"/>
    <property type="evidence" value="ECO:0007669"/>
    <property type="project" value="UniProtKB-UniRule"/>
</dbReference>
<keyword evidence="6" id="KW-0349">Heme</keyword>
<dbReference type="SUPFAM" id="SSF48113">
    <property type="entry name" value="Heme-dependent peroxidases"/>
    <property type="match status" value="1"/>
</dbReference>
<dbReference type="InterPro" id="IPR019794">
    <property type="entry name" value="Peroxidases_AS"/>
</dbReference>
<keyword evidence="11" id="KW-0496">Mitochondrion</keyword>
<evidence type="ECO:0000256" key="12">
    <source>
        <dbReference type="ARBA" id="ARBA00049265"/>
    </source>
</evidence>
<dbReference type="InterPro" id="IPR010255">
    <property type="entry name" value="Haem_peroxidase_sf"/>
</dbReference>
<keyword evidence="10" id="KW-0408">Iron</keyword>
<evidence type="ECO:0000256" key="7">
    <source>
        <dbReference type="ARBA" id="ARBA00022723"/>
    </source>
</evidence>